<name>A0A178INE1_9BACT</name>
<reference evidence="2 3" key="1">
    <citation type="submission" date="2016-01" db="EMBL/GenBank/DDBJ databases">
        <title>High potential of lignocellulose degradation of a new Verrucomicrobia species.</title>
        <authorList>
            <person name="Wang Y."/>
            <person name="Shi Y."/>
            <person name="Qiu Z."/>
            <person name="Liu S."/>
            <person name="Yang H."/>
        </authorList>
    </citation>
    <scope>NUCLEOTIDE SEQUENCE [LARGE SCALE GENOMIC DNA]</scope>
    <source>
        <strain evidence="2 3">TSB47</strain>
    </source>
</reference>
<keyword evidence="3" id="KW-1185">Reference proteome</keyword>
<dbReference type="Proteomes" id="UP000078486">
    <property type="component" value="Unassembled WGS sequence"/>
</dbReference>
<dbReference type="EMBL" id="LRRQ01000028">
    <property type="protein sequence ID" value="OAM91412.1"/>
    <property type="molecule type" value="Genomic_DNA"/>
</dbReference>
<proteinExistence type="predicted"/>
<dbReference type="OrthoDB" id="199825at2"/>
<gene>
    <name evidence="2" type="ORF">AW736_03370</name>
</gene>
<protein>
    <submittedName>
        <fullName evidence="2">Uncharacterized protein</fullName>
    </submittedName>
</protein>
<dbReference type="RefSeq" id="WP_068768851.1">
    <property type="nucleotide sequence ID" value="NZ_CP109796.1"/>
</dbReference>
<organism evidence="2 3">
    <name type="scientific">Termitidicoccus mucosus</name>
    <dbReference type="NCBI Taxonomy" id="1184151"/>
    <lineage>
        <taxon>Bacteria</taxon>
        <taxon>Pseudomonadati</taxon>
        <taxon>Verrucomicrobiota</taxon>
        <taxon>Opitutia</taxon>
        <taxon>Opitutales</taxon>
        <taxon>Opitutaceae</taxon>
        <taxon>Termitidicoccus</taxon>
    </lineage>
</organism>
<dbReference type="AlphaFoldDB" id="A0A178INE1"/>
<evidence type="ECO:0000313" key="2">
    <source>
        <dbReference type="EMBL" id="OAM91412.1"/>
    </source>
</evidence>
<evidence type="ECO:0000313" key="3">
    <source>
        <dbReference type="Proteomes" id="UP000078486"/>
    </source>
</evidence>
<dbReference type="STRING" id="1184151.AW736_03370"/>
<sequence length="176" mass="19482">MNRFYIIAPLILLAVFGSVFWQNNKAAGARAAQVAAERAVVETAERQKKEEAERKAREDAERRAAAREAEEQKKEEERQLKWEADLARIAAETAQYQAELAAGAGELAGLEKQLAGLRAELERRDSETFDAARGTELLAIKKRNTELEIQRLVQIVAARASINAAAVSPNQTPSIR</sequence>
<feature type="region of interest" description="Disordered" evidence="1">
    <location>
        <begin position="43"/>
        <end position="78"/>
    </location>
</feature>
<comment type="caution">
    <text evidence="2">The sequence shown here is derived from an EMBL/GenBank/DDBJ whole genome shotgun (WGS) entry which is preliminary data.</text>
</comment>
<accession>A0A178INE1</accession>
<evidence type="ECO:0000256" key="1">
    <source>
        <dbReference type="SAM" id="MobiDB-lite"/>
    </source>
</evidence>